<keyword evidence="2 4" id="KW-0238">DNA-binding</keyword>
<feature type="region of interest" description="Disordered" evidence="5">
    <location>
        <begin position="377"/>
        <end position="433"/>
    </location>
</feature>
<dbReference type="AlphaFoldDB" id="A0AAD1H8M3"/>
<dbReference type="GO" id="GO:0006310">
    <property type="term" value="P:DNA recombination"/>
    <property type="evidence" value="ECO:0007669"/>
    <property type="project" value="UniProtKB-KW"/>
</dbReference>
<comment type="similarity">
    <text evidence="1">Belongs to the 'phage' integrase family.</text>
</comment>
<evidence type="ECO:0000259" key="6">
    <source>
        <dbReference type="PROSITE" id="PS51898"/>
    </source>
</evidence>
<dbReference type="PROSITE" id="PS51900">
    <property type="entry name" value="CB"/>
    <property type="match status" value="1"/>
</dbReference>
<dbReference type="InterPro" id="IPR002104">
    <property type="entry name" value="Integrase_catalytic"/>
</dbReference>
<feature type="region of interest" description="Disordered" evidence="5">
    <location>
        <begin position="1"/>
        <end position="25"/>
    </location>
</feature>
<dbReference type="SUPFAM" id="SSF56349">
    <property type="entry name" value="DNA breaking-rejoining enzymes"/>
    <property type="match status" value="1"/>
</dbReference>
<evidence type="ECO:0000256" key="5">
    <source>
        <dbReference type="SAM" id="MobiDB-lite"/>
    </source>
</evidence>
<evidence type="ECO:0000256" key="3">
    <source>
        <dbReference type="ARBA" id="ARBA00023172"/>
    </source>
</evidence>
<feature type="domain" description="Tyr recombinase" evidence="6">
    <location>
        <begin position="179"/>
        <end position="368"/>
    </location>
</feature>
<dbReference type="InterPro" id="IPR044068">
    <property type="entry name" value="CB"/>
</dbReference>
<evidence type="ECO:0000313" key="9">
    <source>
        <dbReference type="Proteomes" id="UP000466681"/>
    </source>
</evidence>
<dbReference type="EMBL" id="AP022560">
    <property type="protein sequence ID" value="BBX00126.1"/>
    <property type="molecule type" value="Genomic_DNA"/>
</dbReference>
<evidence type="ECO:0000256" key="2">
    <source>
        <dbReference type="ARBA" id="ARBA00023125"/>
    </source>
</evidence>
<reference evidence="8 9" key="1">
    <citation type="journal article" date="2019" name="Emerg. Microbes Infect.">
        <title>Comprehensive subspecies identification of 175 nontuberculous mycobacteria species based on 7547 genomic profiles.</title>
        <authorList>
            <person name="Matsumoto Y."/>
            <person name="Kinjo T."/>
            <person name="Motooka D."/>
            <person name="Nabeya D."/>
            <person name="Jung N."/>
            <person name="Uechi K."/>
            <person name="Horii T."/>
            <person name="Iida T."/>
            <person name="Fujita J."/>
            <person name="Nakamura S."/>
        </authorList>
    </citation>
    <scope>NUCLEOTIDE SEQUENCE [LARGE SCALE GENOMIC DNA]</scope>
    <source>
        <strain evidence="8 9">JCM 6375</strain>
    </source>
</reference>
<protein>
    <recommendedName>
        <fullName evidence="10">Site-specific integrase</fullName>
    </recommendedName>
</protein>
<gene>
    <name evidence="8" type="ORF">MMOR_10620</name>
</gene>
<dbReference type="Gene3D" id="1.10.443.10">
    <property type="entry name" value="Intergrase catalytic core"/>
    <property type="match status" value="1"/>
</dbReference>
<dbReference type="CDD" id="cd01189">
    <property type="entry name" value="INT_ICEBs1_C_like"/>
    <property type="match status" value="1"/>
</dbReference>
<dbReference type="PANTHER" id="PTHR30349:SF64">
    <property type="entry name" value="PROPHAGE INTEGRASE INTD-RELATED"/>
    <property type="match status" value="1"/>
</dbReference>
<dbReference type="InterPro" id="IPR010998">
    <property type="entry name" value="Integrase_recombinase_N"/>
</dbReference>
<dbReference type="GO" id="GO:0003677">
    <property type="term" value="F:DNA binding"/>
    <property type="evidence" value="ECO:0007669"/>
    <property type="project" value="UniProtKB-UniRule"/>
</dbReference>
<dbReference type="InterPro" id="IPR011010">
    <property type="entry name" value="DNA_brk_join_enz"/>
</dbReference>
<dbReference type="GO" id="GO:0015074">
    <property type="term" value="P:DNA integration"/>
    <property type="evidence" value="ECO:0007669"/>
    <property type="project" value="InterPro"/>
</dbReference>
<accession>A0AAD1H8M3</accession>
<dbReference type="PANTHER" id="PTHR30349">
    <property type="entry name" value="PHAGE INTEGRASE-RELATED"/>
    <property type="match status" value="1"/>
</dbReference>
<dbReference type="Proteomes" id="UP000466681">
    <property type="component" value="Chromosome"/>
</dbReference>
<organism evidence="8 9">
    <name type="scientific">Mycolicibacterium moriokaense</name>
    <dbReference type="NCBI Taxonomy" id="39691"/>
    <lineage>
        <taxon>Bacteria</taxon>
        <taxon>Bacillati</taxon>
        <taxon>Actinomycetota</taxon>
        <taxon>Actinomycetes</taxon>
        <taxon>Mycobacteriales</taxon>
        <taxon>Mycobacteriaceae</taxon>
        <taxon>Mycolicibacterium</taxon>
    </lineage>
</organism>
<dbReference type="Pfam" id="PF00589">
    <property type="entry name" value="Phage_integrase"/>
    <property type="match status" value="1"/>
</dbReference>
<keyword evidence="3" id="KW-0233">DNA recombination</keyword>
<evidence type="ECO:0000256" key="4">
    <source>
        <dbReference type="PROSITE-ProRule" id="PRU01248"/>
    </source>
</evidence>
<evidence type="ECO:0008006" key="10">
    <source>
        <dbReference type="Google" id="ProtNLM"/>
    </source>
</evidence>
<feature type="compositionally biased region" description="Basic and acidic residues" evidence="5">
    <location>
        <begin position="8"/>
        <end position="18"/>
    </location>
</feature>
<sequence>MQRRNRRGGVEDRWRRADGSPSVRAGKGRRWLARYVDDQGQENTRSFDRKLDAQAWLDEIVATQVTGTYVAPKAGRVSVGELYAKWLGTQSHLKKTTASTRRYTWPVYVEPRWSAVAVADVQATDVRGWVQSMTSSGAGPATVENAVGILRQILEMAVEDRRIARNPCAGIKLPRRKRRPRGYLTHRQVEQLAIEVGPDATVVRFLAYTGLRWGEMAALRVSDAKMLRRRVHVRESVTEVEGQLEWSSPKSYEQRMVPFPAFLADELAALMIGKKPDDLIFAAPEGGVLRVSNWRRRVFAKAVKRLIMEDASFPVVTPHDLRHTAASLAISAGANVKAVQTMLGHASAVLTLDTYADLFPDDLELVSAALDDARTKSLEPAADQLRTGTEEGPAPDNRSGPSTCEHTSRGGGIRTHDLFVPNEARYQAAPHPA</sequence>
<evidence type="ECO:0000259" key="7">
    <source>
        <dbReference type="PROSITE" id="PS51900"/>
    </source>
</evidence>
<proteinExistence type="inferred from homology"/>
<evidence type="ECO:0000256" key="1">
    <source>
        <dbReference type="ARBA" id="ARBA00008857"/>
    </source>
</evidence>
<dbReference type="InterPro" id="IPR050090">
    <property type="entry name" value="Tyrosine_recombinase_XerCD"/>
</dbReference>
<dbReference type="PROSITE" id="PS51898">
    <property type="entry name" value="TYR_RECOMBINASE"/>
    <property type="match status" value="1"/>
</dbReference>
<feature type="domain" description="Core-binding (CB)" evidence="7">
    <location>
        <begin position="77"/>
        <end position="158"/>
    </location>
</feature>
<dbReference type="KEGG" id="mmor:MMOR_10620"/>
<dbReference type="Gene3D" id="1.10.150.130">
    <property type="match status" value="1"/>
</dbReference>
<name>A0AAD1H8M3_9MYCO</name>
<dbReference type="InterPro" id="IPR013762">
    <property type="entry name" value="Integrase-like_cat_sf"/>
</dbReference>
<evidence type="ECO:0000313" key="8">
    <source>
        <dbReference type="EMBL" id="BBX00126.1"/>
    </source>
</evidence>
<keyword evidence="9" id="KW-1185">Reference proteome</keyword>